<keyword evidence="2" id="KW-0677">Repeat</keyword>
<organism evidence="5 6">
    <name type="scientific">Chenopodium quinoa</name>
    <name type="common">Quinoa</name>
    <dbReference type="NCBI Taxonomy" id="63459"/>
    <lineage>
        <taxon>Eukaryota</taxon>
        <taxon>Viridiplantae</taxon>
        <taxon>Streptophyta</taxon>
        <taxon>Embryophyta</taxon>
        <taxon>Tracheophyta</taxon>
        <taxon>Spermatophyta</taxon>
        <taxon>Magnoliopsida</taxon>
        <taxon>eudicotyledons</taxon>
        <taxon>Gunneridae</taxon>
        <taxon>Pentapetalae</taxon>
        <taxon>Caryophyllales</taxon>
        <taxon>Chenopodiaceae</taxon>
        <taxon>Chenopodioideae</taxon>
        <taxon>Atripliceae</taxon>
        <taxon>Chenopodium</taxon>
    </lineage>
</organism>
<feature type="region of interest" description="Disordered" evidence="4">
    <location>
        <begin position="15"/>
        <end position="45"/>
    </location>
</feature>
<evidence type="ECO:0008006" key="7">
    <source>
        <dbReference type="Google" id="ProtNLM"/>
    </source>
</evidence>
<dbReference type="Pfam" id="PF13041">
    <property type="entry name" value="PPR_2"/>
    <property type="match status" value="1"/>
</dbReference>
<dbReference type="AlphaFoldDB" id="A0A803LCP6"/>
<dbReference type="Gramene" id="AUR62009635-RA">
    <property type="protein sequence ID" value="AUR62009635-RA:cds"/>
    <property type="gene ID" value="AUR62009635"/>
</dbReference>
<evidence type="ECO:0000256" key="2">
    <source>
        <dbReference type="ARBA" id="ARBA00022737"/>
    </source>
</evidence>
<dbReference type="OMA" id="EDRNIRC"/>
<evidence type="ECO:0000256" key="4">
    <source>
        <dbReference type="SAM" id="MobiDB-lite"/>
    </source>
</evidence>
<dbReference type="PANTHER" id="PTHR47933:SF11">
    <property type="entry name" value="PENTATRICOPEPTIDE REPEAT-CONTAINING PROTEIN 2"/>
    <property type="match status" value="1"/>
</dbReference>
<feature type="compositionally biased region" description="Polar residues" evidence="4">
    <location>
        <begin position="15"/>
        <end position="28"/>
    </location>
</feature>
<sequence length="179" mass="21078">MLKIHHSKIPKTITKSQFQTITSTSRPQNRTHKPSSKRRKPKPIPFLDDLKQLHNPDEALSLFEDYTQKGAKHDYPSYASLLYKLARSRKFDQIDPLLDFIKNRGIRCREGLFIALMQHYGKCQLVEKAIELFNQMPNFNCERNLQSFNILLNVLIDNDRFSDANDLFLRWKELGFKPN</sequence>
<comment type="similarity">
    <text evidence="1">Belongs to the PPR family. P subfamily.</text>
</comment>
<dbReference type="PROSITE" id="PS51375">
    <property type="entry name" value="PPR"/>
    <property type="match status" value="1"/>
</dbReference>
<dbReference type="InterPro" id="IPR011990">
    <property type="entry name" value="TPR-like_helical_dom_sf"/>
</dbReference>
<dbReference type="InterPro" id="IPR002885">
    <property type="entry name" value="PPR_rpt"/>
</dbReference>
<dbReference type="GO" id="GO:0003729">
    <property type="term" value="F:mRNA binding"/>
    <property type="evidence" value="ECO:0007669"/>
    <property type="project" value="TreeGrafter"/>
</dbReference>
<reference evidence="5" key="2">
    <citation type="submission" date="2021-03" db="UniProtKB">
        <authorList>
            <consortium name="EnsemblPlants"/>
        </authorList>
    </citation>
    <scope>IDENTIFICATION</scope>
</reference>
<evidence type="ECO:0000313" key="5">
    <source>
        <dbReference type="EnsemblPlants" id="AUR62009635-RA:cds"/>
    </source>
</evidence>
<feature type="compositionally biased region" description="Basic residues" evidence="4">
    <location>
        <begin position="29"/>
        <end position="42"/>
    </location>
</feature>
<evidence type="ECO:0000313" key="6">
    <source>
        <dbReference type="Proteomes" id="UP000596660"/>
    </source>
</evidence>
<proteinExistence type="inferred from homology"/>
<dbReference type="Proteomes" id="UP000596660">
    <property type="component" value="Unplaced"/>
</dbReference>
<feature type="repeat" description="PPR" evidence="3">
    <location>
        <begin position="144"/>
        <end position="178"/>
    </location>
</feature>
<name>A0A803LCP6_CHEQI</name>
<dbReference type="EnsemblPlants" id="AUR62009635-RA">
    <property type="protein sequence ID" value="AUR62009635-RA:cds"/>
    <property type="gene ID" value="AUR62009635"/>
</dbReference>
<protein>
    <recommendedName>
        <fullName evidence="7">Pentatricopeptide repeat-containing protein</fullName>
    </recommendedName>
</protein>
<evidence type="ECO:0000256" key="3">
    <source>
        <dbReference type="PROSITE-ProRule" id="PRU00708"/>
    </source>
</evidence>
<dbReference type="NCBIfam" id="TIGR00756">
    <property type="entry name" value="PPR"/>
    <property type="match status" value="2"/>
</dbReference>
<dbReference type="InterPro" id="IPR051240">
    <property type="entry name" value="Mito_RNA-Proc/Resp"/>
</dbReference>
<keyword evidence="6" id="KW-1185">Reference proteome</keyword>
<evidence type="ECO:0000256" key="1">
    <source>
        <dbReference type="ARBA" id="ARBA00007626"/>
    </source>
</evidence>
<reference evidence="5" key="1">
    <citation type="journal article" date="2017" name="Nature">
        <title>The genome of Chenopodium quinoa.</title>
        <authorList>
            <person name="Jarvis D.E."/>
            <person name="Ho Y.S."/>
            <person name="Lightfoot D.J."/>
            <person name="Schmoeckel S.M."/>
            <person name="Li B."/>
            <person name="Borm T.J.A."/>
            <person name="Ohyanagi H."/>
            <person name="Mineta K."/>
            <person name="Michell C.T."/>
            <person name="Saber N."/>
            <person name="Kharbatia N.M."/>
            <person name="Rupper R.R."/>
            <person name="Sharp A.R."/>
            <person name="Dally N."/>
            <person name="Boughton B.A."/>
            <person name="Woo Y.H."/>
            <person name="Gao G."/>
            <person name="Schijlen E.G.W.M."/>
            <person name="Guo X."/>
            <person name="Momin A.A."/>
            <person name="Negrao S."/>
            <person name="Al-Babili S."/>
            <person name="Gehring C."/>
            <person name="Roessner U."/>
            <person name="Jung C."/>
            <person name="Murphy K."/>
            <person name="Arold S.T."/>
            <person name="Gojobori T."/>
            <person name="van der Linden C.G."/>
            <person name="van Loo E.N."/>
            <person name="Jellen E.N."/>
            <person name="Maughan P.J."/>
            <person name="Tester M."/>
        </authorList>
    </citation>
    <scope>NUCLEOTIDE SEQUENCE [LARGE SCALE GENOMIC DNA]</scope>
    <source>
        <strain evidence="5">cv. PI 614886</strain>
    </source>
</reference>
<dbReference type="PANTHER" id="PTHR47933">
    <property type="entry name" value="PENTATRICOPEPTIDE REPEAT-CONTAINING PROTEIN 1, MITOCHONDRIAL"/>
    <property type="match status" value="1"/>
</dbReference>
<dbReference type="Gene3D" id="1.25.40.10">
    <property type="entry name" value="Tetratricopeptide repeat domain"/>
    <property type="match status" value="1"/>
</dbReference>
<accession>A0A803LCP6</accession>